<feature type="transmembrane region" description="Helical" evidence="1">
    <location>
        <begin position="45"/>
        <end position="72"/>
    </location>
</feature>
<organism evidence="2 3">
    <name type="scientific">Folsomia candida</name>
    <name type="common">Springtail</name>
    <dbReference type="NCBI Taxonomy" id="158441"/>
    <lineage>
        <taxon>Eukaryota</taxon>
        <taxon>Metazoa</taxon>
        <taxon>Ecdysozoa</taxon>
        <taxon>Arthropoda</taxon>
        <taxon>Hexapoda</taxon>
        <taxon>Collembola</taxon>
        <taxon>Entomobryomorpha</taxon>
        <taxon>Isotomoidea</taxon>
        <taxon>Isotomidae</taxon>
        <taxon>Proisotominae</taxon>
        <taxon>Folsomia</taxon>
    </lineage>
</organism>
<proteinExistence type="predicted"/>
<sequence>MSREPPFSAVDFHSTIFFTLFKAPFDWDSKKRRVILVPSLWATPLWAISVILFEIILGQLSCHYIIVCHLLWPQASTLSSFQVIFQGILLIFSSAQGVIFYVFWIYWDDWKFGIGQHMWLLERLDKKYPQMPKKSDSYATITLIFQLTDIIIIPTILLCTPVGILLKLDPIHHIFMDFFPHYADSFGLQIWIAITCRIPLCTILALDVARCWISIAMFFIVGCKVWLRYFFLVEQPYRNERCFSVSLHTKLSNSIATYREILVLQKIYHYPLMTMPTLLTLFVSLAVILANYFAIRMHHVIPSVILYFGIPPILVAALWVPYHVLPDCGDFNSVSVELLRKWKLRGGWVWGNVRRKEIQRRLRSLPPSNFKFGVGDFAFLNMTRGTKGMYHKVIIDYTISVLLFKWKV</sequence>
<keyword evidence="1" id="KW-0812">Transmembrane</keyword>
<feature type="transmembrane region" description="Helical" evidence="1">
    <location>
        <begin position="138"/>
        <end position="166"/>
    </location>
</feature>
<evidence type="ECO:0000313" key="2">
    <source>
        <dbReference type="EMBL" id="OXA47968.1"/>
    </source>
</evidence>
<name>A0A226DSH3_FOLCA</name>
<feature type="transmembrane region" description="Helical" evidence="1">
    <location>
        <begin position="84"/>
        <end position="107"/>
    </location>
</feature>
<feature type="transmembrane region" description="Helical" evidence="1">
    <location>
        <begin position="213"/>
        <end position="231"/>
    </location>
</feature>
<feature type="transmembrane region" description="Helical" evidence="1">
    <location>
        <begin position="186"/>
        <end position="206"/>
    </location>
</feature>
<dbReference type="AlphaFoldDB" id="A0A226DSH3"/>
<reference evidence="2 3" key="1">
    <citation type="submission" date="2015-12" db="EMBL/GenBank/DDBJ databases">
        <title>The genome of Folsomia candida.</title>
        <authorList>
            <person name="Faddeeva A."/>
            <person name="Derks M.F."/>
            <person name="Anvar Y."/>
            <person name="Smit S."/>
            <person name="Van Straalen N."/>
            <person name="Roelofs D."/>
        </authorList>
    </citation>
    <scope>NUCLEOTIDE SEQUENCE [LARGE SCALE GENOMIC DNA]</scope>
    <source>
        <strain evidence="2 3">VU population</strain>
        <tissue evidence="2">Whole body</tissue>
    </source>
</reference>
<accession>A0A226DSH3</accession>
<evidence type="ECO:0000313" key="3">
    <source>
        <dbReference type="Proteomes" id="UP000198287"/>
    </source>
</evidence>
<evidence type="ECO:0000256" key="1">
    <source>
        <dbReference type="SAM" id="Phobius"/>
    </source>
</evidence>
<keyword evidence="1" id="KW-1133">Transmembrane helix</keyword>
<feature type="transmembrane region" description="Helical" evidence="1">
    <location>
        <begin position="267"/>
        <end position="292"/>
    </location>
</feature>
<keyword evidence="1" id="KW-0472">Membrane</keyword>
<feature type="transmembrane region" description="Helical" evidence="1">
    <location>
        <begin position="304"/>
        <end position="322"/>
    </location>
</feature>
<dbReference type="Proteomes" id="UP000198287">
    <property type="component" value="Unassembled WGS sequence"/>
</dbReference>
<protein>
    <submittedName>
        <fullName evidence="2">Uncharacterized protein</fullName>
    </submittedName>
</protein>
<gene>
    <name evidence="2" type="ORF">Fcan01_16948</name>
</gene>
<keyword evidence="3" id="KW-1185">Reference proteome</keyword>
<dbReference type="EMBL" id="LNIX01000012">
    <property type="protein sequence ID" value="OXA47968.1"/>
    <property type="molecule type" value="Genomic_DNA"/>
</dbReference>
<comment type="caution">
    <text evidence="2">The sequence shown here is derived from an EMBL/GenBank/DDBJ whole genome shotgun (WGS) entry which is preliminary data.</text>
</comment>